<dbReference type="PANTHER" id="PTHR32183:SF6">
    <property type="entry name" value="CYSTEINE SULFINATE DESULFINASE_CYSTEINE DESULFURASE AND RELATED ENZYMES"/>
    <property type="match status" value="1"/>
</dbReference>
<dbReference type="SUPFAM" id="SSF53335">
    <property type="entry name" value="S-adenosyl-L-methionine-dependent methyltransferases"/>
    <property type="match status" value="1"/>
</dbReference>
<dbReference type="GO" id="GO:0032259">
    <property type="term" value="P:methylation"/>
    <property type="evidence" value="ECO:0007669"/>
    <property type="project" value="UniProtKB-KW"/>
</dbReference>
<evidence type="ECO:0000256" key="1">
    <source>
        <dbReference type="ARBA" id="ARBA00022553"/>
    </source>
</evidence>
<dbReference type="Gene3D" id="3.40.50.150">
    <property type="entry name" value="Vaccinia Virus protein VP39"/>
    <property type="match status" value="1"/>
</dbReference>
<keyword evidence="3" id="KW-0808">Transferase</keyword>
<organism evidence="5 6">
    <name type="scientific">Gangjinia marincola</name>
    <dbReference type="NCBI Taxonomy" id="578463"/>
    <lineage>
        <taxon>Bacteria</taxon>
        <taxon>Pseudomonadati</taxon>
        <taxon>Bacteroidota</taxon>
        <taxon>Flavobacteriia</taxon>
        <taxon>Flavobacteriales</taxon>
        <taxon>Flavobacteriaceae</taxon>
        <taxon>Gangjinia</taxon>
    </lineage>
</organism>
<dbReference type="GO" id="GO:0008168">
    <property type="term" value="F:methyltransferase activity"/>
    <property type="evidence" value="ECO:0007669"/>
    <property type="project" value="UniProtKB-KW"/>
</dbReference>
<keyword evidence="6" id="KW-1185">Reference proteome</keyword>
<dbReference type="Proteomes" id="UP001500507">
    <property type="component" value="Unassembled WGS sequence"/>
</dbReference>
<dbReference type="RefSeq" id="WP_343765264.1">
    <property type="nucleotide sequence ID" value="NZ_BAAAFG010000014.1"/>
</dbReference>
<evidence type="ECO:0000313" key="6">
    <source>
        <dbReference type="Proteomes" id="UP001500507"/>
    </source>
</evidence>
<reference evidence="5 6" key="1">
    <citation type="journal article" date="2019" name="Int. J. Syst. Evol. Microbiol.">
        <title>The Global Catalogue of Microorganisms (GCM) 10K type strain sequencing project: providing services to taxonomists for standard genome sequencing and annotation.</title>
        <authorList>
            <consortium name="The Broad Institute Genomics Platform"/>
            <consortium name="The Broad Institute Genome Sequencing Center for Infectious Disease"/>
            <person name="Wu L."/>
            <person name="Ma J."/>
        </authorList>
    </citation>
    <scope>NUCLEOTIDE SEQUENCE [LARGE SCALE GENOMIC DNA]</scope>
    <source>
        <strain evidence="5 6">JCM 16082</strain>
    </source>
</reference>
<proteinExistence type="predicted"/>
<dbReference type="PANTHER" id="PTHR32183">
    <property type="match status" value="1"/>
</dbReference>
<protein>
    <submittedName>
        <fullName evidence="5">Methyltransferase domain-containing protein</fullName>
    </submittedName>
</protein>
<keyword evidence="4" id="KW-0949">S-adenosyl-L-methionine</keyword>
<evidence type="ECO:0000256" key="4">
    <source>
        <dbReference type="ARBA" id="ARBA00022691"/>
    </source>
</evidence>
<keyword evidence="1" id="KW-0597">Phosphoprotein</keyword>
<dbReference type="Pfam" id="PF05724">
    <property type="entry name" value="TPMT"/>
    <property type="match status" value="1"/>
</dbReference>
<evidence type="ECO:0000313" key="5">
    <source>
        <dbReference type="EMBL" id="GAA0872253.1"/>
    </source>
</evidence>
<dbReference type="CDD" id="cd02440">
    <property type="entry name" value="AdoMet_MTases"/>
    <property type="match status" value="1"/>
</dbReference>
<evidence type="ECO:0000256" key="3">
    <source>
        <dbReference type="ARBA" id="ARBA00022679"/>
    </source>
</evidence>
<dbReference type="InterPro" id="IPR008854">
    <property type="entry name" value="TPMT"/>
</dbReference>
<gene>
    <name evidence="5" type="ORF">GCM10009117_14000</name>
</gene>
<sequence>MKIDTTYWNNRYLANQTGWDIGYPSTPLKEYIDQIKDKSIRILIPGAGNAYEAEYLHQQGFTNVIVVDIASEAVKNFKQRVPNFPEEHVYQTDFFDLDTSFDLILEQTFFCALDPSFREAYAKKMHDLLDSKGKLVGVLFNFPLSSQGPPFGGSQTEYQSYFTLYFNMLTLEACHNSIPPRKGKEIFMILEKKVS</sequence>
<keyword evidence="2 5" id="KW-0489">Methyltransferase</keyword>
<evidence type="ECO:0000256" key="2">
    <source>
        <dbReference type="ARBA" id="ARBA00022603"/>
    </source>
</evidence>
<dbReference type="PROSITE" id="PS51585">
    <property type="entry name" value="SAM_MT_TPMT"/>
    <property type="match status" value="1"/>
</dbReference>
<dbReference type="InterPro" id="IPR029063">
    <property type="entry name" value="SAM-dependent_MTases_sf"/>
</dbReference>
<accession>A0ABN1MGE4</accession>
<comment type="caution">
    <text evidence="5">The sequence shown here is derived from an EMBL/GenBank/DDBJ whole genome shotgun (WGS) entry which is preliminary data.</text>
</comment>
<name>A0ABN1MGE4_9FLAO</name>
<dbReference type="EMBL" id="BAAAFG010000014">
    <property type="protein sequence ID" value="GAA0872253.1"/>
    <property type="molecule type" value="Genomic_DNA"/>
</dbReference>